<gene>
    <name evidence="2" type="ORF">HDK90DRAFT_465361</name>
</gene>
<name>A0ABR1YUR0_9PEZI</name>
<evidence type="ECO:0000256" key="1">
    <source>
        <dbReference type="SAM" id="MobiDB-lite"/>
    </source>
</evidence>
<feature type="compositionally biased region" description="Basic and acidic residues" evidence="1">
    <location>
        <begin position="487"/>
        <end position="503"/>
    </location>
</feature>
<keyword evidence="3" id="KW-1185">Reference proteome</keyword>
<feature type="region of interest" description="Disordered" evidence="1">
    <location>
        <begin position="1"/>
        <end position="43"/>
    </location>
</feature>
<dbReference type="EMBL" id="JBBWRZ010000004">
    <property type="protein sequence ID" value="KAK8238574.1"/>
    <property type="molecule type" value="Genomic_DNA"/>
</dbReference>
<feature type="compositionally biased region" description="Basic and acidic residues" evidence="1">
    <location>
        <begin position="514"/>
        <end position="538"/>
    </location>
</feature>
<comment type="caution">
    <text evidence="2">The sequence shown here is derived from an EMBL/GenBank/DDBJ whole genome shotgun (WGS) entry which is preliminary data.</text>
</comment>
<feature type="compositionally biased region" description="Polar residues" evidence="1">
    <location>
        <begin position="477"/>
        <end position="486"/>
    </location>
</feature>
<organism evidence="2 3">
    <name type="scientific">Phyllosticta capitalensis</name>
    <dbReference type="NCBI Taxonomy" id="121624"/>
    <lineage>
        <taxon>Eukaryota</taxon>
        <taxon>Fungi</taxon>
        <taxon>Dikarya</taxon>
        <taxon>Ascomycota</taxon>
        <taxon>Pezizomycotina</taxon>
        <taxon>Dothideomycetes</taxon>
        <taxon>Dothideomycetes incertae sedis</taxon>
        <taxon>Botryosphaeriales</taxon>
        <taxon>Phyllostictaceae</taxon>
        <taxon>Phyllosticta</taxon>
    </lineage>
</organism>
<evidence type="ECO:0000313" key="2">
    <source>
        <dbReference type="EMBL" id="KAK8238574.1"/>
    </source>
</evidence>
<sequence>MAWKSPCYSKGTKRGRADSPFDGQRSESLQQLDKKAKRTPFQDDSIRAKPKNRKHALVVAKIESIGIENLMNAEMRPRERKVFAGGSARAKINETDTRILKVIEWDLERLYAFEELISACSSPQQVKKLLADEMKRRQKDKRIQEKHRLARGVLLNDITSTLAQVRKSTNFSSDGEHPNTFLGGAERVTGTMHSRAYSSPEGARGESLHQLDMQRECNPAVPRHLSNRYQRAVVKIQSIGINNLMDFQMRPRERKVFAGGSVRAMINEADTRILEVTEWDFQLVIALEELIDACQNTEHVKSLLGDQMRYRQMDEEVSASIRLARGVLLRDINVPIAKLLKESNTQKCKRDPELDEEDVSLLQQPHKNMKHEPEGERKVSTNRLQQQPPRSTKATSGQTDYNVALKGSSDREHSCRSLNKGKKHSLKTEQSDWESSYSSVEMNKKHPTVRFEKRERSVIPRDGKDGGLKQPPKKKTTSASGNNSKASSDKNRSDTSRSKREPHGSPFDGENVGPEEHPQKKAETTKDEDRVKESADKKFTNPFLTDMLARNLDRLKQIKESMGDDSEQAVEGEAAKFADHFIATNNFGTALRALETTSKQDFDRAYFDIYLLDRREKRARLAYERAAIAKLCADISKHLEDTIGLILEDYVKQQFLSVIP</sequence>
<protein>
    <submittedName>
        <fullName evidence="2">Uncharacterized protein</fullName>
    </submittedName>
</protein>
<evidence type="ECO:0000313" key="3">
    <source>
        <dbReference type="Proteomes" id="UP001492380"/>
    </source>
</evidence>
<feature type="compositionally biased region" description="Basic and acidic residues" evidence="1">
    <location>
        <begin position="449"/>
        <end position="467"/>
    </location>
</feature>
<dbReference type="Proteomes" id="UP001492380">
    <property type="component" value="Unassembled WGS sequence"/>
</dbReference>
<accession>A0ABR1YUR0</accession>
<proteinExistence type="predicted"/>
<reference evidence="2 3" key="1">
    <citation type="submission" date="2024-04" db="EMBL/GenBank/DDBJ databases">
        <title>Phyllosticta paracitricarpa is synonymous to the EU quarantine fungus P. citricarpa based on phylogenomic analyses.</title>
        <authorList>
            <consortium name="Lawrence Berkeley National Laboratory"/>
            <person name="Van Ingen-Buijs V.A."/>
            <person name="Van Westerhoven A.C."/>
            <person name="Haridas S."/>
            <person name="Skiadas P."/>
            <person name="Martin F."/>
            <person name="Groenewald J.Z."/>
            <person name="Crous P.W."/>
            <person name="Seidl M.F."/>
        </authorList>
    </citation>
    <scope>NUCLEOTIDE SEQUENCE [LARGE SCALE GENOMIC DNA]</scope>
    <source>
        <strain evidence="2 3">CBS 123374</strain>
    </source>
</reference>
<feature type="compositionally biased region" description="Polar residues" evidence="1">
    <location>
        <begin position="381"/>
        <end position="401"/>
    </location>
</feature>
<feature type="region of interest" description="Disordered" evidence="1">
    <location>
        <begin position="345"/>
        <end position="538"/>
    </location>
</feature>
<feature type="compositionally biased region" description="Basic and acidic residues" evidence="1">
    <location>
        <begin position="370"/>
        <end position="379"/>
    </location>
</feature>